<name>A0A1B6IRW7_9HEMI</name>
<reference evidence="2" key="1">
    <citation type="submission" date="2015-11" db="EMBL/GenBank/DDBJ databases">
        <title>De novo transcriptome assembly of four potential Pierce s Disease insect vectors from Arizona vineyards.</title>
        <authorList>
            <person name="Tassone E.E."/>
        </authorList>
    </citation>
    <scope>NUCLEOTIDE SEQUENCE</scope>
</reference>
<feature type="domain" description="Proteasome activator complex subunit 4-like HEAT repeat-like" evidence="1">
    <location>
        <begin position="7"/>
        <end position="108"/>
    </location>
</feature>
<dbReference type="EMBL" id="GECU01018038">
    <property type="protein sequence ID" value="JAS89668.1"/>
    <property type="molecule type" value="Transcribed_RNA"/>
</dbReference>
<dbReference type="Pfam" id="PF23096">
    <property type="entry name" value="HEAT_PSME4"/>
    <property type="match status" value="1"/>
</dbReference>
<dbReference type="PANTHER" id="PTHR32170:SF3">
    <property type="entry name" value="PROTEASOME ACTIVATOR COMPLEX SUBUNIT 4"/>
    <property type="match status" value="1"/>
</dbReference>
<gene>
    <name evidence="2" type="ORF">g.39220</name>
</gene>
<dbReference type="GO" id="GO:0005634">
    <property type="term" value="C:nucleus"/>
    <property type="evidence" value="ECO:0007669"/>
    <property type="project" value="TreeGrafter"/>
</dbReference>
<feature type="non-terminal residue" evidence="2">
    <location>
        <position position="1"/>
    </location>
</feature>
<dbReference type="GO" id="GO:0005829">
    <property type="term" value="C:cytosol"/>
    <property type="evidence" value="ECO:0007669"/>
    <property type="project" value="TreeGrafter"/>
</dbReference>
<dbReference type="InterPro" id="IPR055455">
    <property type="entry name" value="HEAT_PSME4"/>
</dbReference>
<dbReference type="InterPro" id="IPR035309">
    <property type="entry name" value="PSME4"/>
</dbReference>
<proteinExistence type="predicted"/>
<organism evidence="2">
    <name type="scientific">Homalodisca liturata</name>
    <dbReference type="NCBI Taxonomy" id="320908"/>
    <lineage>
        <taxon>Eukaryota</taxon>
        <taxon>Metazoa</taxon>
        <taxon>Ecdysozoa</taxon>
        <taxon>Arthropoda</taxon>
        <taxon>Hexapoda</taxon>
        <taxon>Insecta</taxon>
        <taxon>Pterygota</taxon>
        <taxon>Neoptera</taxon>
        <taxon>Paraneoptera</taxon>
        <taxon>Hemiptera</taxon>
        <taxon>Auchenorrhyncha</taxon>
        <taxon>Membracoidea</taxon>
        <taxon>Cicadellidae</taxon>
        <taxon>Cicadellinae</taxon>
        <taxon>Proconiini</taxon>
        <taxon>Homalodisca</taxon>
    </lineage>
</organism>
<dbReference type="GO" id="GO:0016504">
    <property type="term" value="F:peptidase activator activity"/>
    <property type="evidence" value="ECO:0007669"/>
    <property type="project" value="InterPro"/>
</dbReference>
<sequence>PLDRTREEMSPGEREVDSFFSDSDKLKKLIDFLSLEEKKGKDKFNGMHFVLFKNLFRNHGDQYMELFKPHLERLIADKHESNQRCASEIISGLIRGAKHWPYDKVDSFFSDSDKLKKLIDFLSLEEKKGKDKFNGMHFVLFKNLFRNHGDQYM</sequence>
<protein>
    <recommendedName>
        <fullName evidence="1">Proteasome activator complex subunit 4-like HEAT repeat-like domain-containing protein</fullName>
    </recommendedName>
</protein>
<evidence type="ECO:0000259" key="1">
    <source>
        <dbReference type="Pfam" id="PF23096"/>
    </source>
</evidence>
<feature type="non-terminal residue" evidence="2">
    <location>
        <position position="153"/>
    </location>
</feature>
<accession>A0A1B6IRW7</accession>
<dbReference type="PANTHER" id="PTHR32170">
    <property type="entry name" value="PROTEASOME ACTIVATOR COMPLEX SUBUNIT 4"/>
    <property type="match status" value="1"/>
</dbReference>
<evidence type="ECO:0000313" key="2">
    <source>
        <dbReference type="EMBL" id="JAS89668.1"/>
    </source>
</evidence>
<dbReference type="AlphaFoldDB" id="A0A1B6IRW7"/>
<dbReference type="GO" id="GO:0010499">
    <property type="term" value="P:proteasomal ubiquitin-independent protein catabolic process"/>
    <property type="evidence" value="ECO:0007669"/>
    <property type="project" value="TreeGrafter"/>
</dbReference>
<dbReference type="GO" id="GO:0070628">
    <property type="term" value="F:proteasome binding"/>
    <property type="evidence" value="ECO:0007669"/>
    <property type="project" value="InterPro"/>
</dbReference>